<comment type="similarity">
    <text evidence="2 7">Belongs to the DPM3 family.</text>
</comment>
<dbReference type="GO" id="GO:0005789">
    <property type="term" value="C:endoplasmic reticulum membrane"/>
    <property type="evidence" value="ECO:0007669"/>
    <property type="project" value="UniProtKB-SubCell"/>
</dbReference>
<comment type="caution">
    <text evidence="9">The sequence shown here is derived from an EMBL/GenBank/DDBJ whole genome shotgun (WGS) entry which is preliminary data.</text>
</comment>
<dbReference type="PANTHER" id="PTHR16433:SF0">
    <property type="entry name" value="DOLICHOL-PHOSPHATE MANNOSYLTRANSFERASE SUBUNIT 3"/>
    <property type="match status" value="1"/>
</dbReference>
<evidence type="ECO:0000256" key="1">
    <source>
        <dbReference type="ARBA" id="ARBA00004477"/>
    </source>
</evidence>
<evidence type="ECO:0000256" key="5">
    <source>
        <dbReference type="ARBA" id="ARBA00022989"/>
    </source>
</evidence>
<gene>
    <name evidence="9" type="ORF">H2200_012566</name>
</gene>
<sequence length="100" mass="11025">MTRARQTISLALLVTSAYLLLALPLLTEDSPIPSLLPTKLQVEVVPVLPVWAIITLGAYLLGRLGLGIVRFNDTEAAYKELTTQLDAARKNLGKRKVQWN</sequence>
<dbReference type="Proteomes" id="UP001172673">
    <property type="component" value="Unassembled WGS sequence"/>
</dbReference>
<keyword evidence="6 7" id="KW-0472">Membrane</keyword>
<comment type="subunit">
    <text evidence="7">Component of the dolichol-phosphate mannose (DPM) synthase complex.</text>
</comment>
<organism evidence="9 10">
    <name type="scientific">Cladophialophora chaetospira</name>
    <dbReference type="NCBI Taxonomy" id="386627"/>
    <lineage>
        <taxon>Eukaryota</taxon>
        <taxon>Fungi</taxon>
        <taxon>Dikarya</taxon>
        <taxon>Ascomycota</taxon>
        <taxon>Pezizomycotina</taxon>
        <taxon>Eurotiomycetes</taxon>
        <taxon>Chaetothyriomycetidae</taxon>
        <taxon>Chaetothyriales</taxon>
        <taxon>Herpotrichiellaceae</taxon>
        <taxon>Cladophialophora</taxon>
    </lineage>
</organism>
<keyword evidence="3 7" id="KW-0812">Transmembrane</keyword>
<evidence type="ECO:0000256" key="4">
    <source>
        <dbReference type="ARBA" id="ARBA00022824"/>
    </source>
</evidence>
<dbReference type="GO" id="GO:0033185">
    <property type="term" value="C:dolichol-phosphate-mannose synthase complex"/>
    <property type="evidence" value="ECO:0007669"/>
    <property type="project" value="TreeGrafter"/>
</dbReference>
<evidence type="ECO:0000256" key="6">
    <source>
        <dbReference type="ARBA" id="ARBA00023136"/>
    </source>
</evidence>
<keyword evidence="4 7" id="KW-0256">Endoplasmic reticulum</keyword>
<keyword evidence="5 7" id="KW-1133">Transmembrane helix</keyword>
<comment type="pathway">
    <text evidence="7">Protein modification; protein glycosylation.</text>
</comment>
<dbReference type="PANTHER" id="PTHR16433">
    <property type="entry name" value="DOLICHOL-PHOSPHATE MANNOSYLTRANSFERASE SUBUNIT 3"/>
    <property type="match status" value="1"/>
</dbReference>
<proteinExistence type="inferred from homology"/>
<evidence type="ECO:0000256" key="2">
    <source>
        <dbReference type="ARBA" id="ARBA00010430"/>
    </source>
</evidence>
<evidence type="ECO:0000313" key="10">
    <source>
        <dbReference type="Proteomes" id="UP001172673"/>
    </source>
</evidence>
<keyword evidence="8" id="KW-0732">Signal</keyword>
<evidence type="ECO:0000256" key="7">
    <source>
        <dbReference type="RuleBase" id="RU365085"/>
    </source>
</evidence>
<dbReference type="Pfam" id="PF08285">
    <property type="entry name" value="DPM3"/>
    <property type="match status" value="1"/>
</dbReference>
<feature type="signal peptide" evidence="8">
    <location>
        <begin position="1"/>
        <end position="22"/>
    </location>
</feature>
<feature type="transmembrane region" description="Helical" evidence="7">
    <location>
        <begin position="43"/>
        <end position="62"/>
    </location>
</feature>
<comment type="caution">
    <text evidence="7">Lacks conserved residue(s) required for the propagation of feature annotation.</text>
</comment>
<name>A0AA38WX51_9EURO</name>
<dbReference type="GO" id="GO:0006506">
    <property type="term" value="P:GPI anchor biosynthetic process"/>
    <property type="evidence" value="ECO:0007669"/>
    <property type="project" value="TreeGrafter"/>
</dbReference>
<dbReference type="EMBL" id="JAPDRK010000024">
    <property type="protein sequence ID" value="KAJ9602786.1"/>
    <property type="molecule type" value="Genomic_DNA"/>
</dbReference>
<comment type="subcellular location">
    <subcellularLocation>
        <location evidence="1 7">Endoplasmic reticulum membrane</location>
        <topology evidence="1 7">Multi-pass membrane protein</topology>
    </subcellularLocation>
</comment>
<accession>A0AA38WX51</accession>
<evidence type="ECO:0000313" key="9">
    <source>
        <dbReference type="EMBL" id="KAJ9602786.1"/>
    </source>
</evidence>
<evidence type="ECO:0000256" key="3">
    <source>
        <dbReference type="ARBA" id="ARBA00022692"/>
    </source>
</evidence>
<reference evidence="9" key="1">
    <citation type="submission" date="2022-10" db="EMBL/GenBank/DDBJ databases">
        <title>Culturing micro-colonial fungi from biological soil crusts in the Mojave desert and describing Neophaeococcomyces mojavensis, and introducing the new genera and species Taxawa tesnikishii.</title>
        <authorList>
            <person name="Kurbessoian T."/>
            <person name="Stajich J.E."/>
        </authorList>
    </citation>
    <scope>NUCLEOTIDE SEQUENCE</scope>
    <source>
        <strain evidence="9">TK_41</strain>
    </source>
</reference>
<comment type="function">
    <text evidence="7">Stabilizer subunit of the dolichol-phosphate mannose (DPM) synthase complex; tethers catalytic subunit to the ER.</text>
</comment>
<protein>
    <recommendedName>
        <fullName evidence="7">Dolichol-phosphate mannosyltransferase subunit 3</fullName>
    </recommendedName>
</protein>
<dbReference type="InterPro" id="IPR013174">
    <property type="entry name" value="DPM3"/>
</dbReference>
<keyword evidence="10" id="KW-1185">Reference proteome</keyword>
<evidence type="ECO:0000256" key="8">
    <source>
        <dbReference type="SAM" id="SignalP"/>
    </source>
</evidence>
<dbReference type="AlphaFoldDB" id="A0AA38WX51"/>
<feature type="chain" id="PRO_5041332180" description="Dolichol-phosphate mannosyltransferase subunit 3" evidence="8">
    <location>
        <begin position="23"/>
        <end position="100"/>
    </location>
</feature>